<organism evidence="2 3">
    <name type="scientific">Streptomyces doebereineriae</name>
    <dbReference type="NCBI Taxonomy" id="3075528"/>
    <lineage>
        <taxon>Bacteria</taxon>
        <taxon>Bacillati</taxon>
        <taxon>Actinomycetota</taxon>
        <taxon>Actinomycetes</taxon>
        <taxon>Kitasatosporales</taxon>
        <taxon>Streptomycetaceae</taxon>
        <taxon>Streptomyces</taxon>
    </lineage>
</organism>
<comment type="caution">
    <text evidence="2">The sequence shown here is derived from an EMBL/GenBank/DDBJ whole genome shotgun (WGS) entry which is preliminary data.</text>
</comment>
<dbReference type="RefSeq" id="WP_311717342.1">
    <property type="nucleotide sequence ID" value="NZ_JAVREZ010000012.1"/>
</dbReference>
<dbReference type="EMBL" id="JAVREZ010000012">
    <property type="protein sequence ID" value="MDT0484483.1"/>
    <property type="molecule type" value="Genomic_DNA"/>
</dbReference>
<name>A0ABU2VGP8_9ACTN</name>
<reference evidence="3" key="1">
    <citation type="submission" date="2023-07" db="EMBL/GenBank/DDBJ databases">
        <title>30 novel species of actinomycetes from the DSMZ collection.</title>
        <authorList>
            <person name="Nouioui I."/>
        </authorList>
    </citation>
    <scope>NUCLEOTIDE SEQUENCE [LARGE SCALE GENOMIC DNA]</scope>
    <source>
        <strain evidence="3">DSM 41640</strain>
    </source>
</reference>
<feature type="compositionally biased region" description="Basic and acidic residues" evidence="1">
    <location>
        <begin position="20"/>
        <end position="29"/>
    </location>
</feature>
<proteinExistence type="predicted"/>
<feature type="region of interest" description="Disordered" evidence="1">
    <location>
        <begin position="1"/>
        <end position="30"/>
    </location>
</feature>
<protein>
    <submittedName>
        <fullName evidence="2">Uncharacterized protein</fullName>
    </submittedName>
</protein>
<keyword evidence="3" id="KW-1185">Reference proteome</keyword>
<sequence length="42" mass="4653">MAKGDEGRGGSRRHVRLHRHSECRAKPEGGMKAILLANQTKI</sequence>
<evidence type="ECO:0000313" key="2">
    <source>
        <dbReference type="EMBL" id="MDT0484483.1"/>
    </source>
</evidence>
<evidence type="ECO:0000256" key="1">
    <source>
        <dbReference type="SAM" id="MobiDB-lite"/>
    </source>
</evidence>
<gene>
    <name evidence="2" type="ORF">RNB18_30460</name>
</gene>
<evidence type="ECO:0000313" key="3">
    <source>
        <dbReference type="Proteomes" id="UP001183824"/>
    </source>
</evidence>
<feature type="compositionally biased region" description="Basic residues" evidence="1">
    <location>
        <begin position="10"/>
        <end position="19"/>
    </location>
</feature>
<dbReference type="Proteomes" id="UP001183824">
    <property type="component" value="Unassembled WGS sequence"/>
</dbReference>
<accession>A0ABU2VGP8</accession>